<reference evidence="5 6" key="1">
    <citation type="journal article" date="2019" name="Int. J. Syst. Evol. Microbiol.">
        <title>The Global Catalogue of Microorganisms (GCM) 10K type strain sequencing project: providing services to taxonomists for standard genome sequencing and annotation.</title>
        <authorList>
            <consortium name="The Broad Institute Genomics Platform"/>
            <consortium name="The Broad Institute Genome Sequencing Center for Infectious Disease"/>
            <person name="Wu L."/>
            <person name="Ma J."/>
        </authorList>
    </citation>
    <scope>NUCLEOTIDE SEQUENCE [LARGE SCALE GENOMIC DNA]</scope>
    <source>
        <strain evidence="5 6">CGMCC 1.15824</strain>
    </source>
</reference>
<keyword evidence="1 3" id="KW-0238">DNA-binding</keyword>
<evidence type="ECO:0000256" key="3">
    <source>
        <dbReference type="PROSITE-ProRule" id="PRU01248"/>
    </source>
</evidence>
<proteinExistence type="predicted"/>
<comment type="caution">
    <text evidence="5">The sequence shown here is derived from an EMBL/GenBank/DDBJ whole genome shotgun (WGS) entry which is preliminary data.</text>
</comment>
<dbReference type="InterPro" id="IPR044068">
    <property type="entry name" value="CB"/>
</dbReference>
<sequence length="261" mass="29432">MEPTEDGATPGETTVETAIQQYLDSVEAGNSRKNFQSTLATWKDWLRDERRVTTLEGLEVIDCRRYARHLKQRARDGDLKASAATTYYAYVRAFLTFCVADELLETNPAKAQRATDELPEDLGNTDRQFWQEEERQAIMRYADERAHDALEDGTNVSRERAFRDRAIVYLLGLSGVRGAEVFSEPSDDKRMGITWRDVELEAGAIRVLGKSRAYEYAQLPGPLRPSSGTTEFSSRLPMTGQSFQLGMPHRSIGPFASSYSV</sequence>
<dbReference type="EMBL" id="JBHSJG010000022">
    <property type="protein sequence ID" value="MFC4987329.1"/>
    <property type="molecule type" value="Genomic_DNA"/>
</dbReference>
<dbReference type="AlphaFoldDB" id="A0ABD5QCK2"/>
<keyword evidence="2" id="KW-0233">DNA recombination</keyword>
<evidence type="ECO:0000313" key="6">
    <source>
        <dbReference type="Proteomes" id="UP001595925"/>
    </source>
</evidence>
<evidence type="ECO:0000259" key="4">
    <source>
        <dbReference type="PROSITE" id="PS51900"/>
    </source>
</evidence>
<dbReference type="RefSeq" id="WP_224830135.1">
    <property type="nucleotide sequence ID" value="NZ_JAIVEF010000040.1"/>
</dbReference>
<feature type="domain" description="Core-binding (CB)" evidence="4">
    <location>
        <begin position="13"/>
        <end position="99"/>
    </location>
</feature>
<protein>
    <submittedName>
        <fullName evidence="5">Tyrosine-type recombinase/integrase</fullName>
    </submittedName>
</protein>
<dbReference type="GO" id="GO:0006310">
    <property type="term" value="P:DNA recombination"/>
    <property type="evidence" value="ECO:0007669"/>
    <property type="project" value="UniProtKB-KW"/>
</dbReference>
<dbReference type="InterPro" id="IPR011010">
    <property type="entry name" value="DNA_brk_join_enz"/>
</dbReference>
<dbReference type="Gene3D" id="1.10.150.130">
    <property type="match status" value="1"/>
</dbReference>
<organism evidence="5 6">
    <name type="scientific">Saliphagus infecundisoli</name>
    <dbReference type="NCBI Taxonomy" id="1849069"/>
    <lineage>
        <taxon>Archaea</taxon>
        <taxon>Methanobacteriati</taxon>
        <taxon>Methanobacteriota</taxon>
        <taxon>Stenosarchaea group</taxon>
        <taxon>Halobacteria</taxon>
        <taxon>Halobacteriales</taxon>
        <taxon>Natrialbaceae</taxon>
        <taxon>Saliphagus</taxon>
    </lineage>
</organism>
<dbReference type="Gene3D" id="1.10.443.10">
    <property type="entry name" value="Intergrase catalytic core"/>
    <property type="match status" value="1"/>
</dbReference>
<keyword evidence="6" id="KW-1185">Reference proteome</keyword>
<evidence type="ECO:0000256" key="2">
    <source>
        <dbReference type="ARBA" id="ARBA00023172"/>
    </source>
</evidence>
<gene>
    <name evidence="5" type="ORF">ACFPFO_06025</name>
</gene>
<dbReference type="SUPFAM" id="SSF56349">
    <property type="entry name" value="DNA breaking-rejoining enzymes"/>
    <property type="match status" value="1"/>
</dbReference>
<dbReference type="GO" id="GO:0003677">
    <property type="term" value="F:DNA binding"/>
    <property type="evidence" value="ECO:0007669"/>
    <property type="project" value="UniProtKB-UniRule"/>
</dbReference>
<evidence type="ECO:0000256" key="1">
    <source>
        <dbReference type="ARBA" id="ARBA00023125"/>
    </source>
</evidence>
<dbReference type="PROSITE" id="PS51900">
    <property type="entry name" value="CB"/>
    <property type="match status" value="1"/>
</dbReference>
<dbReference type="InterPro" id="IPR010998">
    <property type="entry name" value="Integrase_recombinase_N"/>
</dbReference>
<accession>A0ABD5QCK2</accession>
<evidence type="ECO:0000313" key="5">
    <source>
        <dbReference type="EMBL" id="MFC4987329.1"/>
    </source>
</evidence>
<name>A0ABD5QCK2_9EURY</name>
<dbReference type="Proteomes" id="UP001595925">
    <property type="component" value="Unassembled WGS sequence"/>
</dbReference>
<dbReference type="InterPro" id="IPR013762">
    <property type="entry name" value="Integrase-like_cat_sf"/>
</dbReference>